<dbReference type="Proteomes" id="UP001595526">
    <property type="component" value="Unassembled WGS sequence"/>
</dbReference>
<dbReference type="RefSeq" id="WP_379021115.1">
    <property type="nucleotide sequence ID" value="NZ_JBHRTA010000022.1"/>
</dbReference>
<evidence type="ECO:0000256" key="1">
    <source>
        <dbReference type="ARBA" id="ARBA00007248"/>
    </source>
</evidence>
<comment type="similarity">
    <text evidence="1">Belongs to the bacteroidetes fimbrillin superfamily. FimB/Mfa2 family.</text>
</comment>
<sequence length="302" mass="34090">MKAVENLRLFSCVLIFMATSCIKENLDICLPQPVFISFSFVPSQTCAHEFFVPDDLNRLTVFVFDDNGLFLQQVDALPTGDRYQVELSLEPAHYQIFAVAGYDRDQMQSAPFIPGKTNLLDASVSSYLEHRDGSLLSAKQALFIGSHTLTVSSKLQDQKYLMTLIQKTKTLHITVDGISHALYQIALAGNAARYRFDMDQVYLTGNPLMYFSLEGEGHRYTGRTLINWPMRGEGNYTRLQIINPATGMRLLNEDLLELLFRVPGIDLECAAAFHVEIEYRVTTGLAIYINNWRVHSGGYVLI</sequence>
<name>A0ABV7JMZ2_9SPHI</name>
<evidence type="ECO:0000313" key="3">
    <source>
        <dbReference type="Proteomes" id="UP001595526"/>
    </source>
</evidence>
<keyword evidence="3" id="KW-1185">Reference proteome</keyword>
<organism evidence="2 3">
    <name type="scientific">Parapedobacter deserti</name>
    <dbReference type="NCBI Taxonomy" id="1912957"/>
    <lineage>
        <taxon>Bacteria</taxon>
        <taxon>Pseudomonadati</taxon>
        <taxon>Bacteroidota</taxon>
        <taxon>Sphingobacteriia</taxon>
        <taxon>Sphingobacteriales</taxon>
        <taxon>Sphingobacteriaceae</taxon>
        <taxon>Parapedobacter</taxon>
    </lineage>
</organism>
<dbReference type="InterPro" id="IPR014941">
    <property type="entry name" value="FimB/Mfa2/Mfa3"/>
</dbReference>
<dbReference type="EMBL" id="JBHRTA010000022">
    <property type="protein sequence ID" value="MFC3197436.1"/>
    <property type="molecule type" value="Genomic_DNA"/>
</dbReference>
<dbReference type="PROSITE" id="PS51257">
    <property type="entry name" value="PROKAR_LIPOPROTEIN"/>
    <property type="match status" value="1"/>
</dbReference>
<dbReference type="Gene3D" id="2.60.40.2100">
    <property type="match status" value="1"/>
</dbReference>
<evidence type="ECO:0000313" key="2">
    <source>
        <dbReference type="EMBL" id="MFC3197436.1"/>
    </source>
</evidence>
<dbReference type="Pfam" id="PF08842">
    <property type="entry name" value="Mfa2"/>
    <property type="match status" value="1"/>
</dbReference>
<reference evidence="3" key="1">
    <citation type="journal article" date="2019" name="Int. J. Syst. Evol. Microbiol.">
        <title>The Global Catalogue of Microorganisms (GCM) 10K type strain sequencing project: providing services to taxonomists for standard genome sequencing and annotation.</title>
        <authorList>
            <consortium name="The Broad Institute Genomics Platform"/>
            <consortium name="The Broad Institute Genome Sequencing Center for Infectious Disease"/>
            <person name="Wu L."/>
            <person name="Ma J."/>
        </authorList>
    </citation>
    <scope>NUCLEOTIDE SEQUENCE [LARGE SCALE GENOMIC DNA]</scope>
    <source>
        <strain evidence="3">KCTC 52416</strain>
    </source>
</reference>
<accession>A0ABV7JMZ2</accession>
<gene>
    <name evidence="2" type="ORF">ACFOET_07410</name>
</gene>
<protein>
    <submittedName>
        <fullName evidence="2">FimB/Mfa2 family fimbrial subunit</fullName>
    </submittedName>
</protein>
<proteinExistence type="inferred from homology"/>
<comment type="caution">
    <text evidence="2">The sequence shown here is derived from an EMBL/GenBank/DDBJ whole genome shotgun (WGS) entry which is preliminary data.</text>
</comment>